<proteinExistence type="predicted"/>
<evidence type="ECO:0000259" key="2">
    <source>
        <dbReference type="SMART" id="SM00637"/>
    </source>
</evidence>
<evidence type="ECO:0000256" key="1">
    <source>
        <dbReference type="SAM" id="MobiDB-lite"/>
    </source>
</evidence>
<dbReference type="SUPFAM" id="SSF49384">
    <property type="entry name" value="Carbohydrate-binding domain"/>
    <property type="match status" value="1"/>
</dbReference>
<evidence type="ECO:0000313" key="4">
    <source>
        <dbReference type="Proteomes" id="UP001499851"/>
    </source>
</evidence>
<dbReference type="InterPro" id="IPR012291">
    <property type="entry name" value="CBM2_carb-bd_dom_sf"/>
</dbReference>
<keyword evidence="4" id="KW-1185">Reference proteome</keyword>
<reference evidence="4" key="1">
    <citation type="journal article" date="2019" name="Int. J. Syst. Evol. Microbiol.">
        <title>The Global Catalogue of Microorganisms (GCM) 10K type strain sequencing project: providing services to taxonomists for standard genome sequencing and annotation.</title>
        <authorList>
            <consortium name="The Broad Institute Genomics Platform"/>
            <consortium name="The Broad Institute Genome Sequencing Center for Infectious Disease"/>
            <person name="Wu L."/>
            <person name="Ma J."/>
        </authorList>
    </citation>
    <scope>NUCLEOTIDE SEQUENCE [LARGE SCALE GENOMIC DNA]</scope>
    <source>
        <strain evidence="4">JCM 16001</strain>
    </source>
</reference>
<feature type="region of interest" description="Disordered" evidence="1">
    <location>
        <begin position="59"/>
        <end position="101"/>
    </location>
</feature>
<accession>A0ABP4S9J1</accession>
<protein>
    <recommendedName>
        <fullName evidence="2">CBM2 domain-containing protein</fullName>
    </recommendedName>
</protein>
<dbReference type="SMART" id="SM00637">
    <property type="entry name" value="CBD_II"/>
    <property type="match status" value="1"/>
</dbReference>
<dbReference type="Proteomes" id="UP001499851">
    <property type="component" value="Unassembled WGS sequence"/>
</dbReference>
<sequence>MRAWRDRVLRGRIHGRSLLVLIAVAALVSAAAVWQFGSLRDDHDPDVADAELTEAPRFTAEAESAAPSSSAPSSAVPDPSAEPASAEPTTTAEAATSEATEAAVAGPVCTASLTLADEWSSSISVSVEVANTGTERIDGWEVVLDLAGLDVTALWGLDHVDGDRYGDIMFNAGIDPGSSVGPSFQADVEGEWTLPATVPCTPEA</sequence>
<organism evidence="3 4">
    <name type="scientific">Glycomyces endophyticus</name>
    <dbReference type="NCBI Taxonomy" id="480996"/>
    <lineage>
        <taxon>Bacteria</taxon>
        <taxon>Bacillati</taxon>
        <taxon>Actinomycetota</taxon>
        <taxon>Actinomycetes</taxon>
        <taxon>Glycomycetales</taxon>
        <taxon>Glycomycetaceae</taxon>
        <taxon>Glycomyces</taxon>
    </lineage>
</organism>
<dbReference type="RefSeq" id="WP_344482442.1">
    <property type="nucleotide sequence ID" value="NZ_BAAAQF010000004.1"/>
</dbReference>
<dbReference type="EMBL" id="BAAAQF010000004">
    <property type="protein sequence ID" value="GAA1666052.1"/>
    <property type="molecule type" value="Genomic_DNA"/>
</dbReference>
<evidence type="ECO:0000313" key="3">
    <source>
        <dbReference type="EMBL" id="GAA1666052.1"/>
    </source>
</evidence>
<dbReference type="Pfam" id="PF00553">
    <property type="entry name" value="CBM_2"/>
    <property type="match status" value="1"/>
</dbReference>
<feature type="domain" description="CBM2" evidence="2">
    <location>
        <begin position="109"/>
        <end position="200"/>
    </location>
</feature>
<dbReference type="InterPro" id="IPR001919">
    <property type="entry name" value="CBD2"/>
</dbReference>
<gene>
    <name evidence="3" type="ORF">GCM10009830_09640</name>
</gene>
<comment type="caution">
    <text evidence="3">The sequence shown here is derived from an EMBL/GenBank/DDBJ whole genome shotgun (WGS) entry which is preliminary data.</text>
</comment>
<dbReference type="InterPro" id="IPR008965">
    <property type="entry name" value="CBM2/CBM3_carb-bd_dom_sf"/>
</dbReference>
<name>A0ABP4S9J1_9ACTN</name>
<dbReference type="Gene3D" id="2.60.40.290">
    <property type="match status" value="1"/>
</dbReference>